<keyword evidence="2" id="KW-1185">Reference proteome</keyword>
<organism evidence="1 2">
    <name type="scientific">Acer saccharum</name>
    <name type="common">Sugar maple</name>
    <dbReference type="NCBI Taxonomy" id="4024"/>
    <lineage>
        <taxon>Eukaryota</taxon>
        <taxon>Viridiplantae</taxon>
        <taxon>Streptophyta</taxon>
        <taxon>Embryophyta</taxon>
        <taxon>Tracheophyta</taxon>
        <taxon>Spermatophyta</taxon>
        <taxon>Magnoliopsida</taxon>
        <taxon>eudicotyledons</taxon>
        <taxon>Gunneridae</taxon>
        <taxon>Pentapetalae</taxon>
        <taxon>rosids</taxon>
        <taxon>malvids</taxon>
        <taxon>Sapindales</taxon>
        <taxon>Sapindaceae</taxon>
        <taxon>Hippocastanoideae</taxon>
        <taxon>Acereae</taxon>
        <taxon>Acer</taxon>
    </lineage>
</organism>
<accession>A0AA39T6Y7</accession>
<evidence type="ECO:0000313" key="1">
    <source>
        <dbReference type="EMBL" id="KAK0601185.1"/>
    </source>
</evidence>
<comment type="caution">
    <text evidence="1">The sequence shown here is derived from an EMBL/GenBank/DDBJ whole genome shotgun (WGS) entry which is preliminary data.</text>
</comment>
<dbReference type="PANTHER" id="PTHR47481:SF31">
    <property type="entry name" value="OS01G0873500 PROTEIN"/>
    <property type="match status" value="1"/>
</dbReference>
<dbReference type="PANTHER" id="PTHR47481">
    <property type="match status" value="1"/>
</dbReference>
<gene>
    <name evidence="1" type="ORF">LWI29_022004</name>
</gene>
<reference evidence="1" key="2">
    <citation type="submission" date="2023-06" db="EMBL/GenBank/DDBJ databases">
        <authorList>
            <person name="Swenson N.G."/>
            <person name="Wegrzyn J.L."/>
            <person name="Mcevoy S.L."/>
        </authorList>
    </citation>
    <scope>NUCLEOTIDE SEQUENCE</scope>
    <source>
        <strain evidence="1">NS2018</strain>
        <tissue evidence="1">Leaf</tissue>
    </source>
</reference>
<proteinExistence type="predicted"/>
<dbReference type="EMBL" id="JAUESC010000003">
    <property type="protein sequence ID" value="KAK0601185.1"/>
    <property type="molecule type" value="Genomic_DNA"/>
</dbReference>
<dbReference type="AlphaFoldDB" id="A0AA39T6Y7"/>
<evidence type="ECO:0000313" key="2">
    <source>
        <dbReference type="Proteomes" id="UP001168877"/>
    </source>
</evidence>
<dbReference type="Proteomes" id="UP001168877">
    <property type="component" value="Unassembled WGS sequence"/>
</dbReference>
<sequence>MRLKLQLQTLKKSGSIMTGYLIKKKSIMDALAYSGYILSEEDKIMNILGGLGVEYDSFVVPITSMPGTFSMPEITALLLTHEARIEQHSQTEMLSVNLASNNQGFNQNKRGNTGIQSGSVRGNFEDNFGQNQDFCLFLLDILSHYTTIMQSNVEAWTEEIRGRVVCDVCCDSSIGPEDHVLEGPSLFVSMIP</sequence>
<protein>
    <submittedName>
        <fullName evidence="1">Uncharacterized protein</fullName>
    </submittedName>
</protein>
<name>A0AA39T6Y7_ACESA</name>
<reference evidence="1" key="1">
    <citation type="journal article" date="2022" name="Plant J.">
        <title>Strategies of tolerance reflected in two North American maple genomes.</title>
        <authorList>
            <person name="McEvoy S.L."/>
            <person name="Sezen U.U."/>
            <person name="Trouern-Trend A."/>
            <person name="McMahon S.M."/>
            <person name="Schaberg P.G."/>
            <person name="Yang J."/>
            <person name="Wegrzyn J.L."/>
            <person name="Swenson N.G."/>
        </authorList>
    </citation>
    <scope>NUCLEOTIDE SEQUENCE</scope>
    <source>
        <strain evidence="1">NS2018</strain>
    </source>
</reference>